<dbReference type="InterPro" id="IPR052720">
    <property type="entry name" value="Glycosyl_hydrolase_97"/>
</dbReference>
<proteinExistence type="predicted"/>
<evidence type="ECO:0000256" key="4">
    <source>
        <dbReference type="ARBA" id="ARBA00022837"/>
    </source>
</evidence>
<keyword evidence="5" id="KW-0326">Glycosidase</keyword>
<dbReference type="Gene3D" id="2.70.98.10">
    <property type="match status" value="1"/>
</dbReference>
<feature type="domain" description="Glycosyl-hydrolase 97 N-terminal" evidence="8">
    <location>
        <begin position="27"/>
        <end position="279"/>
    </location>
</feature>
<accession>A0ABZ0W9Z7</accession>
<dbReference type="InterPro" id="IPR014718">
    <property type="entry name" value="GH-type_carb-bd"/>
</dbReference>
<keyword evidence="3 10" id="KW-0378">Hydrolase</keyword>
<reference evidence="10 11" key="1">
    <citation type="submission" date="2023-12" db="EMBL/GenBank/DDBJ databases">
        <title>Genome sequencing and assembly of bacterial species from a model synthetic community.</title>
        <authorList>
            <person name="Hogle S.L."/>
        </authorList>
    </citation>
    <scope>NUCLEOTIDE SEQUENCE [LARGE SCALE GENOMIC DNA]</scope>
    <source>
        <strain evidence="10 11">HAMBI_3031</strain>
    </source>
</reference>
<feature type="signal peptide" evidence="6">
    <location>
        <begin position="1"/>
        <end position="21"/>
    </location>
</feature>
<dbReference type="InterPro" id="IPR017853">
    <property type="entry name" value="GH"/>
</dbReference>
<dbReference type="InterPro" id="IPR013785">
    <property type="entry name" value="Aldolase_TIM"/>
</dbReference>
<name>A0ABZ0W9Z7_9BACT</name>
<comment type="subunit">
    <text evidence="2">Monomer.</text>
</comment>
<evidence type="ECO:0000256" key="3">
    <source>
        <dbReference type="ARBA" id="ARBA00022801"/>
    </source>
</evidence>
<dbReference type="GO" id="GO:0016787">
    <property type="term" value="F:hydrolase activity"/>
    <property type="evidence" value="ECO:0007669"/>
    <property type="project" value="UniProtKB-KW"/>
</dbReference>
<keyword evidence="6" id="KW-0732">Signal</keyword>
<evidence type="ECO:0000313" key="10">
    <source>
        <dbReference type="EMBL" id="WQD40102.1"/>
    </source>
</evidence>
<evidence type="ECO:0000259" key="8">
    <source>
        <dbReference type="Pfam" id="PF14508"/>
    </source>
</evidence>
<feature type="chain" id="PRO_5045702438" evidence="6">
    <location>
        <begin position="22"/>
        <end position="661"/>
    </location>
</feature>
<keyword evidence="11" id="KW-1185">Reference proteome</keyword>
<dbReference type="InterPro" id="IPR013780">
    <property type="entry name" value="Glyco_hydro_b"/>
</dbReference>
<keyword evidence="4" id="KW-0106">Calcium</keyword>
<dbReference type="Gene3D" id="3.20.20.70">
    <property type="entry name" value="Aldolase class I"/>
    <property type="match status" value="1"/>
</dbReference>
<protein>
    <submittedName>
        <fullName evidence="10">Glycoside hydrolase family 97 protein</fullName>
    </submittedName>
</protein>
<comment type="cofactor">
    <cofactor evidence="1">
        <name>Ca(2+)</name>
        <dbReference type="ChEBI" id="CHEBI:29108"/>
    </cofactor>
</comment>
<dbReference type="Pfam" id="PF14508">
    <property type="entry name" value="GH97_N"/>
    <property type="match status" value="1"/>
</dbReference>
<dbReference type="Gene3D" id="2.60.40.1180">
    <property type="entry name" value="Golgi alpha-mannosidase II"/>
    <property type="match status" value="1"/>
</dbReference>
<dbReference type="PANTHER" id="PTHR35803:SF2">
    <property type="entry name" value="RETAINING ALPHA-GALACTOSIDASE"/>
    <property type="match status" value="1"/>
</dbReference>
<evidence type="ECO:0000256" key="1">
    <source>
        <dbReference type="ARBA" id="ARBA00001913"/>
    </source>
</evidence>
<dbReference type="InterPro" id="IPR029483">
    <property type="entry name" value="GH97_C"/>
</dbReference>
<dbReference type="PANTHER" id="PTHR35803">
    <property type="entry name" value="GLUCAN 1,4-ALPHA-GLUCOSIDASE SUSB-RELATED"/>
    <property type="match status" value="1"/>
</dbReference>
<evidence type="ECO:0000256" key="6">
    <source>
        <dbReference type="SAM" id="SignalP"/>
    </source>
</evidence>
<sequence>MNIFRQLPLLFLWIVNLPVSAQSPLQLTSLDGKIKFSFRLTKKAPVYKIMYKGKTIIDDSELSLDFSGADGFGTSLQLLKPTFIEVDEYYDLIVGKAKTARNQYREVSIPLVEKGGKKRRINFVVRAFNDGLAFRYEFPEQQNWSSYTLTNESSTFNVNGDPTVRALHWDNYNNTHEGFYQKNKLSELKAGDLMDLPALLEFPGRVYMAITEANLRNYAGMYLVKKNGILTSQLSPLQGQTEIKVKASLPHRTPWRVMMMSDRIGALIESNILTNLNDPAQTKDWSWLKPGKTSFHWWNGDIVPDTTFAPGANFETNKYYIDFCARNGLAYHSVIGYGGFAWYQSDAPNYGAVGPRTDVTKTVPSLNIEEICNYAQKKGVDIHVWVHWKAIYPNLDKAFSQFQKWGIKGMMVDFLERDDQEMVNIQEEILKKAAEHKLFIQFHGAYKSTGLHRTYPNEFTREGALNYENNKWLKEGLSPDHDLDVAFTRLLAGATDYHLGGFRATPSKKFKTQYTRPLMIGTRAHMLAMYVVLESYLQMVADYPEAYEGQPGFEFLQKVPTTWDETVVPNAKVEKYITVARRKNTDWYVGTINNTEARNVNMALDFLPEGTYTLEWYTDAHDVDENPDHLIKQIKTVSHKDVLTLELAPGGGQVMHLQKQK</sequence>
<dbReference type="Proteomes" id="UP001325680">
    <property type="component" value="Chromosome"/>
</dbReference>
<feature type="domain" description="Glycosyl-hydrolase 97 catalytic" evidence="7">
    <location>
        <begin position="297"/>
        <end position="464"/>
    </location>
</feature>
<evidence type="ECO:0000256" key="5">
    <source>
        <dbReference type="ARBA" id="ARBA00023295"/>
    </source>
</evidence>
<dbReference type="InterPro" id="IPR019563">
    <property type="entry name" value="GH97_catalytic"/>
</dbReference>
<evidence type="ECO:0000259" key="9">
    <source>
        <dbReference type="Pfam" id="PF14509"/>
    </source>
</evidence>
<feature type="domain" description="Glycosyl-hydrolase 97 C-terminal oligomerisation" evidence="9">
    <location>
        <begin position="562"/>
        <end position="658"/>
    </location>
</feature>
<organism evidence="10 11">
    <name type="scientific">Niabella yanshanensis</name>
    <dbReference type="NCBI Taxonomy" id="577386"/>
    <lineage>
        <taxon>Bacteria</taxon>
        <taxon>Pseudomonadati</taxon>
        <taxon>Bacteroidota</taxon>
        <taxon>Chitinophagia</taxon>
        <taxon>Chitinophagales</taxon>
        <taxon>Chitinophagaceae</taxon>
        <taxon>Niabella</taxon>
    </lineage>
</organism>
<evidence type="ECO:0000256" key="2">
    <source>
        <dbReference type="ARBA" id="ARBA00011245"/>
    </source>
</evidence>
<dbReference type="InterPro" id="IPR029486">
    <property type="entry name" value="GH97_N"/>
</dbReference>
<evidence type="ECO:0000259" key="7">
    <source>
        <dbReference type="Pfam" id="PF10566"/>
    </source>
</evidence>
<evidence type="ECO:0000313" key="11">
    <source>
        <dbReference type="Proteomes" id="UP001325680"/>
    </source>
</evidence>
<dbReference type="RefSeq" id="WP_114789489.1">
    <property type="nucleotide sequence ID" value="NZ_CP139960.1"/>
</dbReference>
<gene>
    <name evidence="10" type="ORF">U0035_08080</name>
</gene>
<dbReference type="SUPFAM" id="SSF51445">
    <property type="entry name" value="(Trans)glycosidases"/>
    <property type="match status" value="1"/>
</dbReference>
<dbReference type="Pfam" id="PF10566">
    <property type="entry name" value="Glyco_hydro_97"/>
    <property type="match status" value="1"/>
</dbReference>
<dbReference type="Pfam" id="PF14509">
    <property type="entry name" value="GH97_C"/>
    <property type="match status" value="1"/>
</dbReference>
<dbReference type="EMBL" id="CP139960">
    <property type="protein sequence ID" value="WQD40102.1"/>
    <property type="molecule type" value="Genomic_DNA"/>
</dbReference>